<dbReference type="Proteomes" id="UP000789860">
    <property type="component" value="Unassembled WGS sequence"/>
</dbReference>
<organism evidence="1 2">
    <name type="scientific">Scutellospora calospora</name>
    <dbReference type="NCBI Taxonomy" id="85575"/>
    <lineage>
        <taxon>Eukaryota</taxon>
        <taxon>Fungi</taxon>
        <taxon>Fungi incertae sedis</taxon>
        <taxon>Mucoromycota</taxon>
        <taxon>Glomeromycotina</taxon>
        <taxon>Glomeromycetes</taxon>
        <taxon>Diversisporales</taxon>
        <taxon>Gigasporaceae</taxon>
        <taxon>Scutellospora</taxon>
    </lineage>
</organism>
<feature type="non-terminal residue" evidence="1">
    <location>
        <position position="1"/>
    </location>
</feature>
<accession>A0ACA9JXT0</accession>
<gene>
    <name evidence="1" type="ORF">SCALOS_LOCUS636</name>
</gene>
<reference evidence="1" key="1">
    <citation type="submission" date="2021-06" db="EMBL/GenBank/DDBJ databases">
        <authorList>
            <person name="Kallberg Y."/>
            <person name="Tangrot J."/>
            <person name="Rosling A."/>
        </authorList>
    </citation>
    <scope>NUCLEOTIDE SEQUENCE</scope>
    <source>
        <strain evidence="1">AU212A</strain>
    </source>
</reference>
<evidence type="ECO:0000313" key="1">
    <source>
        <dbReference type="EMBL" id="CAG8441262.1"/>
    </source>
</evidence>
<proteinExistence type="predicted"/>
<name>A0ACA9JXT0_9GLOM</name>
<sequence>NYSKQVYELIGVKVLEKTSDKTGAGKHAGDTFYGLNITCENRPEVKQVKVFKDKVGTYGGVSQEEI</sequence>
<evidence type="ECO:0000313" key="2">
    <source>
        <dbReference type="Proteomes" id="UP000789860"/>
    </source>
</evidence>
<keyword evidence="2" id="KW-1185">Reference proteome</keyword>
<dbReference type="EMBL" id="CAJVPM010000317">
    <property type="protein sequence ID" value="CAG8441262.1"/>
    <property type="molecule type" value="Genomic_DNA"/>
</dbReference>
<comment type="caution">
    <text evidence="1">The sequence shown here is derived from an EMBL/GenBank/DDBJ whole genome shotgun (WGS) entry which is preliminary data.</text>
</comment>
<protein>
    <submittedName>
        <fullName evidence="1">4575_t:CDS:1</fullName>
    </submittedName>
</protein>